<evidence type="ECO:0000256" key="8">
    <source>
        <dbReference type="SAM" id="MobiDB-lite"/>
    </source>
</evidence>
<keyword evidence="2" id="KW-0677">Repeat</keyword>
<feature type="domain" description="HTH myb-type" evidence="10">
    <location>
        <begin position="63"/>
        <end position="117"/>
    </location>
</feature>
<dbReference type="Proteomes" id="UP000030645">
    <property type="component" value="Unassembled WGS sequence"/>
</dbReference>
<evidence type="ECO:0000256" key="6">
    <source>
        <dbReference type="ARBA" id="ARBA00023163"/>
    </source>
</evidence>
<dbReference type="PANTHER" id="PTHR47997">
    <property type="entry name" value="MYB DOMAIN PROTEIN 55"/>
    <property type="match status" value="1"/>
</dbReference>
<evidence type="ECO:0000313" key="11">
    <source>
        <dbReference type="EMBL" id="EXC15974.1"/>
    </source>
</evidence>
<keyword evidence="5" id="KW-0010">Activator</keyword>
<dbReference type="PROSITE" id="PS51294">
    <property type="entry name" value="HTH_MYB"/>
    <property type="match status" value="2"/>
</dbReference>
<protein>
    <submittedName>
        <fullName evidence="11">Transcription factor LAF1</fullName>
    </submittedName>
</protein>
<comment type="subcellular location">
    <subcellularLocation>
        <location evidence="1">Nucleus</location>
    </subcellularLocation>
</comment>
<dbReference type="PANTHER" id="PTHR47997:SF11">
    <property type="entry name" value="TRANSCRIPTION FACTOR LAF1"/>
    <property type="match status" value="1"/>
</dbReference>
<feature type="compositionally biased region" description="Low complexity" evidence="8">
    <location>
        <begin position="126"/>
        <end position="154"/>
    </location>
</feature>
<dbReference type="eggNOG" id="KOG0048">
    <property type="taxonomic scope" value="Eukaryota"/>
</dbReference>
<feature type="region of interest" description="Disordered" evidence="8">
    <location>
        <begin position="123"/>
        <end position="160"/>
    </location>
</feature>
<keyword evidence="6" id="KW-0804">Transcription</keyword>
<name>W9RWY9_9ROSA</name>
<proteinExistence type="predicted"/>
<evidence type="ECO:0000259" key="10">
    <source>
        <dbReference type="PROSITE" id="PS51294"/>
    </source>
</evidence>
<keyword evidence="3" id="KW-0805">Transcription regulation</keyword>
<dbReference type="AlphaFoldDB" id="W9RWY9"/>
<dbReference type="FunFam" id="1.10.10.60:FF:000371">
    <property type="entry name" value="MYB transcription factor"/>
    <property type="match status" value="1"/>
</dbReference>
<dbReference type="EMBL" id="KE345785">
    <property type="protein sequence ID" value="EXC15974.1"/>
    <property type="molecule type" value="Genomic_DNA"/>
</dbReference>
<keyword evidence="12" id="KW-1185">Reference proteome</keyword>
<dbReference type="InterPro" id="IPR051953">
    <property type="entry name" value="Plant_SW-associated_TFs"/>
</dbReference>
<dbReference type="CDD" id="cd00167">
    <property type="entry name" value="SANT"/>
    <property type="match status" value="2"/>
</dbReference>
<dbReference type="InterPro" id="IPR009057">
    <property type="entry name" value="Homeodomain-like_sf"/>
</dbReference>
<dbReference type="InterPro" id="IPR001005">
    <property type="entry name" value="SANT/Myb"/>
</dbReference>
<accession>W9RWY9</accession>
<dbReference type="STRING" id="981085.W9RWY9"/>
<dbReference type="PROSITE" id="PS50090">
    <property type="entry name" value="MYB_LIKE"/>
    <property type="match status" value="2"/>
</dbReference>
<feature type="domain" description="HTH myb-type" evidence="10">
    <location>
        <begin position="10"/>
        <end position="62"/>
    </location>
</feature>
<dbReference type="SMART" id="SM00717">
    <property type="entry name" value="SANT"/>
    <property type="match status" value="2"/>
</dbReference>
<evidence type="ECO:0000256" key="1">
    <source>
        <dbReference type="ARBA" id="ARBA00004123"/>
    </source>
</evidence>
<dbReference type="GO" id="GO:0045893">
    <property type="term" value="P:positive regulation of DNA-templated transcription"/>
    <property type="evidence" value="ECO:0007669"/>
    <property type="project" value="UniProtKB-ARBA"/>
</dbReference>
<feature type="domain" description="Myb-like" evidence="9">
    <location>
        <begin position="63"/>
        <end position="113"/>
    </location>
</feature>
<dbReference type="OrthoDB" id="2143914at2759"/>
<dbReference type="Pfam" id="PF00249">
    <property type="entry name" value="Myb_DNA-binding"/>
    <property type="match status" value="2"/>
</dbReference>
<reference evidence="12" key="1">
    <citation type="submission" date="2013-01" db="EMBL/GenBank/DDBJ databases">
        <title>Draft Genome Sequence of a Mulberry Tree, Morus notabilis C.K. Schneid.</title>
        <authorList>
            <person name="He N."/>
            <person name="Zhao S."/>
        </authorList>
    </citation>
    <scope>NUCLEOTIDE SEQUENCE</scope>
</reference>
<evidence type="ECO:0000256" key="5">
    <source>
        <dbReference type="ARBA" id="ARBA00023159"/>
    </source>
</evidence>
<dbReference type="FunFam" id="1.10.10.60:FF:000077">
    <property type="entry name" value="MYB transcription factor"/>
    <property type="match status" value="1"/>
</dbReference>
<feature type="domain" description="Myb-like" evidence="9">
    <location>
        <begin position="10"/>
        <end position="62"/>
    </location>
</feature>
<dbReference type="GO" id="GO:0003677">
    <property type="term" value="F:DNA binding"/>
    <property type="evidence" value="ECO:0007669"/>
    <property type="project" value="UniProtKB-KW"/>
</dbReference>
<dbReference type="Gene3D" id="1.10.10.60">
    <property type="entry name" value="Homeodomain-like"/>
    <property type="match status" value="2"/>
</dbReference>
<keyword evidence="4" id="KW-0238">DNA-binding</keyword>
<evidence type="ECO:0000256" key="3">
    <source>
        <dbReference type="ARBA" id="ARBA00023015"/>
    </source>
</evidence>
<dbReference type="GO" id="GO:0005634">
    <property type="term" value="C:nucleus"/>
    <property type="evidence" value="ECO:0007669"/>
    <property type="project" value="UniProtKB-SubCell"/>
</dbReference>
<evidence type="ECO:0000256" key="4">
    <source>
        <dbReference type="ARBA" id="ARBA00023125"/>
    </source>
</evidence>
<evidence type="ECO:0000256" key="7">
    <source>
        <dbReference type="ARBA" id="ARBA00023242"/>
    </source>
</evidence>
<evidence type="ECO:0000256" key="2">
    <source>
        <dbReference type="ARBA" id="ARBA00022737"/>
    </source>
</evidence>
<dbReference type="InterPro" id="IPR017930">
    <property type="entry name" value="Myb_dom"/>
</dbReference>
<evidence type="ECO:0000313" key="12">
    <source>
        <dbReference type="Proteomes" id="UP000030645"/>
    </source>
</evidence>
<dbReference type="SUPFAM" id="SSF46689">
    <property type="entry name" value="Homeodomain-like"/>
    <property type="match status" value="1"/>
</dbReference>
<sequence>MGCKSSDKPKPKHRKGLWSPEEDLRLKSYILKNGHGCWSSVPINAGLQRNGKSCRLRWINYLRPGLKRGTFSKQEEETILTLHQMLGNKWSQIAQHLPGRTDNEIKNYWHSYLKKKVAKTEEITKTKTQCTSSSSDNNNNNNNELEYSSPSSENQADRIPSHQSLEKTGIKSPTNSFPHHDHLNYDFSKDVQASRSSLPKLFFAEWLLMDHHQAHGSSSANTVEPNLVPREGFGHGLSLQDAVMGHGFLMNEGIFGGHFQDEIVGHDEMLNSELKFEDQISGSGFVDFISGGDVCIDFNVDNDVMYI</sequence>
<gene>
    <name evidence="11" type="ORF">L484_015777</name>
</gene>
<evidence type="ECO:0000259" key="9">
    <source>
        <dbReference type="PROSITE" id="PS50090"/>
    </source>
</evidence>
<dbReference type="KEGG" id="mnt:21398859"/>
<organism evidence="11 12">
    <name type="scientific">Morus notabilis</name>
    <dbReference type="NCBI Taxonomy" id="981085"/>
    <lineage>
        <taxon>Eukaryota</taxon>
        <taxon>Viridiplantae</taxon>
        <taxon>Streptophyta</taxon>
        <taxon>Embryophyta</taxon>
        <taxon>Tracheophyta</taxon>
        <taxon>Spermatophyta</taxon>
        <taxon>Magnoliopsida</taxon>
        <taxon>eudicotyledons</taxon>
        <taxon>Gunneridae</taxon>
        <taxon>Pentapetalae</taxon>
        <taxon>rosids</taxon>
        <taxon>fabids</taxon>
        <taxon>Rosales</taxon>
        <taxon>Moraceae</taxon>
        <taxon>Moreae</taxon>
        <taxon>Morus</taxon>
    </lineage>
</organism>
<keyword evidence="7" id="KW-0539">Nucleus</keyword>